<dbReference type="InterPro" id="IPR001207">
    <property type="entry name" value="Transposase_mutator"/>
</dbReference>
<accession>A0A6F8ZG37</accession>
<sequence length="70" mass="7734">MEAEVTARIGAGRYDRTANRTATRNGSRPRDGATRLGTLHRAIPKLRQGGAFPGFWEPRKRSEQALVSVI</sequence>
<name>A0A6F8ZG37_9FIRM</name>
<protein>
    <submittedName>
        <fullName evidence="6">Uncharacterized protein</fullName>
    </submittedName>
</protein>
<evidence type="ECO:0000256" key="3">
    <source>
        <dbReference type="ARBA" id="ARBA00022578"/>
    </source>
</evidence>
<comment type="similarity">
    <text evidence="2">Belongs to the transposase mutator family.</text>
</comment>
<dbReference type="GO" id="GO:0004803">
    <property type="term" value="F:transposase activity"/>
    <property type="evidence" value="ECO:0007669"/>
    <property type="project" value="InterPro"/>
</dbReference>
<dbReference type="GO" id="GO:0003677">
    <property type="term" value="F:DNA binding"/>
    <property type="evidence" value="ECO:0007669"/>
    <property type="project" value="UniProtKB-KW"/>
</dbReference>
<keyword evidence="5" id="KW-0233">DNA recombination</keyword>
<keyword evidence="4" id="KW-0238">DNA-binding</keyword>
<dbReference type="Proteomes" id="UP000503399">
    <property type="component" value="Chromosome"/>
</dbReference>
<keyword evidence="3" id="KW-0815">Transposition</keyword>
<dbReference type="Pfam" id="PF00872">
    <property type="entry name" value="Transposase_mut"/>
    <property type="match status" value="1"/>
</dbReference>
<proteinExistence type="inferred from homology"/>
<comment type="function">
    <text evidence="1">Required for the transposition of the insertion element.</text>
</comment>
<evidence type="ECO:0000256" key="2">
    <source>
        <dbReference type="ARBA" id="ARBA00010961"/>
    </source>
</evidence>
<keyword evidence="7" id="KW-1185">Reference proteome</keyword>
<evidence type="ECO:0000256" key="1">
    <source>
        <dbReference type="ARBA" id="ARBA00002190"/>
    </source>
</evidence>
<reference evidence="6 7" key="1">
    <citation type="submission" date="2020-02" db="EMBL/GenBank/DDBJ databases">
        <authorList>
            <person name="Hogendoorn C."/>
        </authorList>
    </citation>
    <scope>NUCLEOTIDE SEQUENCE [LARGE SCALE GENOMIC DNA]</scope>
    <source>
        <strain evidence="6">R501</strain>
    </source>
</reference>
<dbReference type="AlphaFoldDB" id="A0A6F8ZG37"/>
<dbReference type="KEGG" id="hfv:R50_1056"/>
<evidence type="ECO:0000256" key="5">
    <source>
        <dbReference type="ARBA" id="ARBA00023172"/>
    </source>
</evidence>
<organism evidence="6 7">
    <name type="scientific">Candidatus Hydrogenisulfobacillus filiaventi</name>
    <dbReference type="NCBI Taxonomy" id="2707344"/>
    <lineage>
        <taxon>Bacteria</taxon>
        <taxon>Bacillati</taxon>
        <taxon>Bacillota</taxon>
        <taxon>Clostridia</taxon>
        <taxon>Eubacteriales</taxon>
        <taxon>Clostridiales Family XVII. Incertae Sedis</taxon>
        <taxon>Candidatus Hydrogenisulfobacillus</taxon>
    </lineage>
</organism>
<evidence type="ECO:0000313" key="7">
    <source>
        <dbReference type="Proteomes" id="UP000503399"/>
    </source>
</evidence>
<dbReference type="GO" id="GO:0006313">
    <property type="term" value="P:DNA transposition"/>
    <property type="evidence" value="ECO:0007669"/>
    <property type="project" value="InterPro"/>
</dbReference>
<evidence type="ECO:0000313" key="6">
    <source>
        <dbReference type="EMBL" id="CAB1128562.1"/>
    </source>
</evidence>
<gene>
    <name evidence="6" type="ORF">R50_1056</name>
</gene>
<evidence type="ECO:0000256" key="4">
    <source>
        <dbReference type="ARBA" id="ARBA00023125"/>
    </source>
</evidence>
<dbReference type="EMBL" id="LR778114">
    <property type="protein sequence ID" value="CAB1128562.1"/>
    <property type="molecule type" value="Genomic_DNA"/>
</dbReference>